<keyword evidence="3 6" id="KW-0812">Transmembrane</keyword>
<evidence type="ECO:0000256" key="3">
    <source>
        <dbReference type="ARBA" id="ARBA00022692"/>
    </source>
</evidence>
<accession>W9YT68</accession>
<dbReference type="GO" id="GO:0022857">
    <property type="term" value="F:transmembrane transporter activity"/>
    <property type="evidence" value="ECO:0007669"/>
    <property type="project" value="InterPro"/>
</dbReference>
<evidence type="ECO:0000313" key="9">
    <source>
        <dbReference type="Proteomes" id="UP000019484"/>
    </source>
</evidence>
<dbReference type="PANTHER" id="PTHR43791:SF50">
    <property type="entry name" value="TRANSPORTER, PUTATIVE (AFU_ORTHOLOGUE AFUA_2G00840)-RELATED"/>
    <property type="match status" value="1"/>
</dbReference>
<reference evidence="8 9" key="1">
    <citation type="submission" date="2013-03" db="EMBL/GenBank/DDBJ databases">
        <title>The Genome Sequence of Capronia coronata CBS 617.96.</title>
        <authorList>
            <consortium name="The Broad Institute Genomics Platform"/>
            <person name="Cuomo C."/>
            <person name="de Hoog S."/>
            <person name="Gorbushina A."/>
            <person name="Walker B."/>
            <person name="Young S.K."/>
            <person name="Zeng Q."/>
            <person name="Gargeya S."/>
            <person name="Fitzgerald M."/>
            <person name="Haas B."/>
            <person name="Abouelleil A."/>
            <person name="Allen A.W."/>
            <person name="Alvarado L."/>
            <person name="Arachchi H.M."/>
            <person name="Berlin A.M."/>
            <person name="Chapman S.B."/>
            <person name="Gainer-Dewar J."/>
            <person name="Goldberg J."/>
            <person name="Griggs A."/>
            <person name="Gujja S."/>
            <person name="Hansen M."/>
            <person name="Howarth C."/>
            <person name="Imamovic A."/>
            <person name="Ireland A."/>
            <person name="Larimer J."/>
            <person name="McCowan C."/>
            <person name="Murphy C."/>
            <person name="Pearson M."/>
            <person name="Poon T.W."/>
            <person name="Priest M."/>
            <person name="Roberts A."/>
            <person name="Saif S."/>
            <person name="Shea T."/>
            <person name="Sisk P."/>
            <person name="Sykes S."/>
            <person name="Wortman J."/>
            <person name="Nusbaum C."/>
            <person name="Birren B."/>
        </authorList>
    </citation>
    <scope>NUCLEOTIDE SEQUENCE [LARGE SCALE GENOMIC DNA]</scope>
    <source>
        <strain evidence="8 9">CBS 617.96</strain>
    </source>
</reference>
<comment type="caution">
    <text evidence="8">The sequence shown here is derived from an EMBL/GenBank/DDBJ whole genome shotgun (WGS) entry which is preliminary data.</text>
</comment>
<dbReference type="Gene3D" id="1.20.1250.20">
    <property type="entry name" value="MFS general substrate transporter like domains"/>
    <property type="match status" value="1"/>
</dbReference>
<dbReference type="InterPro" id="IPR036259">
    <property type="entry name" value="MFS_trans_sf"/>
</dbReference>
<keyword evidence="4 6" id="KW-1133">Transmembrane helix</keyword>
<dbReference type="HOGENOM" id="CLU_001265_0_1_1"/>
<keyword evidence="5 6" id="KW-0472">Membrane</keyword>
<dbReference type="EMBL" id="AMWN01000005">
    <property type="protein sequence ID" value="EXJ85474.1"/>
    <property type="molecule type" value="Genomic_DNA"/>
</dbReference>
<evidence type="ECO:0000259" key="7">
    <source>
        <dbReference type="PROSITE" id="PS50850"/>
    </source>
</evidence>
<dbReference type="FunFam" id="1.20.1250.20:FF:000013">
    <property type="entry name" value="MFS general substrate transporter"/>
    <property type="match status" value="1"/>
</dbReference>
<feature type="transmembrane region" description="Helical" evidence="6">
    <location>
        <begin position="282"/>
        <end position="306"/>
    </location>
</feature>
<dbReference type="eggNOG" id="KOG2533">
    <property type="taxonomic scope" value="Eukaryota"/>
</dbReference>
<dbReference type="PANTHER" id="PTHR43791">
    <property type="entry name" value="PERMEASE-RELATED"/>
    <property type="match status" value="1"/>
</dbReference>
<feature type="transmembrane region" description="Helical" evidence="6">
    <location>
        <begin position="210"/>
        <end position="234"/>
    </location>
</feature>
<feature type="transmembrane region" description="Helical" evidence="6">
    <location>
        <begin position="408"/>
        <end position="431"/>
    </location>
</feature>
<name>W9YT68_9EURO</name>
<keyword evidence="9" id="KW-1185">Reference proteome</keyword>
<dbReference type="RefSeq" id="XP_007724912.1">
    <property type="nucleotide sequence ID" value="XM_007726722.1"/>
</dbReference>
<dbReference type="Pfam" id="PF07690">
    <property type="entry name" value="MFS_1"/>
    <property type="match status" value="1"/>
</dbReference>
<evidence type="ECO:0000256" key="5">
    <source>
        <dbReference type="ARBA" id="ARBA00023136"/>
    </source>
</evidence>
<feature type="transmembrane region" description="Helical" evidence="6">
    <location>
        <begin position="349"/>
        <end position="368"/>
    </location>
</feature>
<dbReference type="STRING" id="1182541.W9YT68"/>
<dbReference type="Proteomes" id="UP000019484">
    <property type="component" value="Unassembled WGS sequence"/>
</dbReference>
<protein>
    <recommendedName>
        <fullName evidence="7">Major facilitator superfamily (MFS) profile domain-containing protein</fullName>
    </recommendedName>
</protein>
<comment type="subcellular location">
    <subcellularLocation>
        <location evidence="1">Membrane</location>
        <topology evidence="1">Multi-pass membrane protein</topology>
    </subcellularLocation>
</comment>
<feature type="domain" description="Major facilitator superfamily (MFS) profile" evidence="7">
    <location>
        <begin position="54"/>
        <end position="463"/>
    </location>
</feature>
<dbReference type="InterPro" id="IPR020846">
    <property type="entry name" value="MFS_dom"/>
</dbReference>
<gene>
    <name evidence="8" type="ORF">A1O1_05838</name>
</gene>
<feature type="transmembrane region" description="Helical" evidence="6">
    <location>
        <begin position="150"/>
        <end position="168"/>
    </location>
</feature>
<dbReference type="OrthoDB" id="4160033at2759"/>
<dbReference type="PROSITE" id="PS50850">
    <property type="entry name" value="MFS"/>
    <property type="match status" value="1"/>
</dbReference>
<evidence type="ECO:0000256" key="6">
    <source>
        <dbReference type="SAM" id="Phobius"/>
    </source>
</evidence>
<dbReference type="GeneID" id="19160711"/>
<feature type="transmembrane region" description="Helical" evidence="6">
    <location>
        <begin position="374"/>
        <end position="396"/>
    </location>
</feature>
<proteinExistence type="predicted"/>
<evidence type="ECO:0000313" key="8">
    <source>
        <dbReference type="EMBL" id="EXJ85474.1"/>
    </source>
</evidence>
<feature type="transmembrane region" description="Helical" evidence="6">
    <location>
        <begin position="437"/>
        <end position="459"/>
    </location>
</feature>
<evidence type="ECO:0000256" key="1">
    <source>
        <dbReference type="ARBA" id="ARBA00004141"/>
    </source>
</evidence>
<keyword evidence="2" id="KW-0813">Transport</keyword>
<dbReference type="InterPro" id="IPR011701">
    <property type="entry name" value="MFS"/>
</dbReference>
<feature type="transmembrane region" description="Helical" evidence="6">
    <location>
        <begin position="90"/>
        <end position="108"/>
    </location>
</feature>
<dbReference type="SUPFAM" id="SSF103473">
    <property type="entry name" value="MFS general substrate transporter"/>
    <property type="match status" value="1"/>
</dbReference>
<feature type="transmembrane region" description="Helical" evidence="6">
    <location>
        <begin position="318"/>
        <end position="337"/>
    </location>
</feature>
<feature type="transmembrane region" description="Helical" evidence="6">
    <location>
        <begin position="180"/>
        <end position="204"/>
    </location>
</feature>
<evidence type="ECO:0000256" key="2">
    <source>
        <dbReference type="ARBA" id="ARBA00022448"/>
    </source>
</evidence>
<evidence type="ECO:0000256" key="4">
    <source>
        <dbReference type="ARBA" id="ARBA00022989"/>
    </source>
</evidence>
<dbReference type="GO" id="GO:0016020">
    <property type="term" value="C:membrane"/>
    <property type="evidence" value="ECO:0007669"/>
    <property type="project" value="UniProtKB-SubCell"/>
</dbReference>
<dbReference type="AlphaFoldDB" id="W9YT68"/>
<dbReference type="FunFam" id="1.20.1250.20:FF:000188">
    <property type="entry name" value="MFS general substrate transporter"/>
    <property type="match status" value="1"/>
</dbReference>
<sequence>MSKLFESQAASGAEKTTTVDAESASVAVGEAANSLDTLDATVVRSLKRKADFILLPMLAVMYLFNSLDRSNMGNAQTDGLSRDLHLKGNQYNLVLTFYYVFFVIFGPASGMVTKKVTARYSLPGMMMCFGTASATTASVKNFGGLMTCRIMVGIFEAGFLTSVVYYLSTWYTRSELAARIGIFYAASVAASAFGGLLAFGMFQIKDGKLFSWAYLFILEGCLTVLIASIALVVLPESPRKAFFLTEQEKDVAEQRILLDSVEYIENRFVWSEALSEFKSPHIYIRMVLMCTAGILVSSNGNFLAIITARLQYSVVKTNLYTVAPALVAAVILVALCVSSDHFRERGYHIAIGLSFSLIGYIILATIDVEKQKGIAYMAIFFMTAGAYPTSPLGTAWTVTNITNLNARALTSGIVIACGNAAGLIASNIFFTDEAPRYITALAVNAAMSGVALVISFTYSTWMRYENRRRDNIYGKEEYVTVGVTSTRDPRFRFQP</sequence>
<organism evidence="8 9">
    <name type="scientific">Capronia coronata CBS 617.96</name>
    <dbReference type="NCBI Taxonomy" id="1182541"/>
    <lineage>
        <taxon>Eukaryota</taxon>
        <taxon>Fungi</taxon>
        <taxon>Dikarya</taxon>
        <taxon>Ascomycota</taxon>
        <taxon>Pezizomycotina</taxon>
        <taxon>Eurotiomycetes</taxon>
        <taxon>Chaetothyriomycetidae</taxon>
        <taxon>Chaetothyriales</taxon>
        <taxon>Herpotrichiellaceae</taxon>
        <taxon>Capronia</taxon>
    </lineage>
</organism>